<proteinExistence type="predicted"/>
<comment type="caution">
    <text evidence="6">The sequence shown here is derived from an EMBL/GenBank/DDBJ whole genome shotgun (WGS) entry which is preliminary data.</text>
</comment>
<evidence type="ECO:0000313" key="7">
    <source>
        <dbReference type="Proteomes" id="UP001524478"/>
    </source>
</evidence>
<dbReference type="PANTHER" id="PTHR11361">
    <property type="entry name" value="DNA MISMATCH REPAIR PROTEIN MUTS FAMILY MEMBER"/>
    <property type="match status" value="1"/>
</dbReference>
<keyword evidence="4" id="KW-1133">Transmembrane helix</keyword>
<dbReference type="Gene3D" id="1.10.1420.10">
    <property type="match status" value="1"/>
</dbReference>
<protein>
    <submittedName>
        <fullName evidence="6">DNA mismatch repair protein</fullName>
    </submittedName>
</protein>
<evidence type="ECO:0000259" key="5">
    <source>
        <dbReference type="SMART" id="SM00534"/>
    </source>
</evidence>
<reference evidence="6 7" key="1">
    <citation type="submission" date="2022-06" db="EMBL/GenBank/DDBJ databases">
        <title>Isolation of gut microbiota from human fecal samples.</title>
        <authorList>
            <person name="Pamer E.G."/>
            <person name="Barat B."/>
            <person name="Waligurski E."/>
            <person name="Medina S."/>
            <person name="Paddock L."/>
            <person name="Mostad J."/>
        </authorList>
    </citation>
    <scope>NUCLEOTIDE SEQUENCE [LARGE SCALE GENOMIC DNA]</scope>
    <source>
        <strain evidence="6 7">DFI.7.95</strain>
    </source>
</reference>
<dbReference type="PANTHER" id="PTHR11361:SF99">
    <property type="entry name" value="DNA MISMATCH REPAIR PROTEIN"/>
    <property type="match status" value="1"/>
</dbReference>
<organism evidence="6 7">
    <name type="scientific">Tissierella carlieri</name>
    <dbReference type="NCBI Taxonomy" id="689904"/>
    <lineage>
        <taxon>Bacteria</taxon>
        <taxon>Bacillati</taxon>
        <taxon>Bacillota</taxon>
        <taxon>Tissierellia</taxon>
        <taxon>Tissierellales</taxon>
        <taxon>Tissierellaceae</taxon>
        <taxon>Tissierella</taxon>
    </lineage>
</organism>
<dbReference type="InterPro" id="IPR000432">
    <property type="entry name" value="DNA_mismatch_repair_MutS_C"/>
</dbReference>
<dbReference type="InterPro" id="IPR027417">
    <property type="entry name" value="P-loop_NTPase"/>
</dbReference>
<dbReference type="InterPro" id="IPR036187">
    <property type="entry name" value="DNA_mismatch_repair_MutS_sf"/>
</dbReference>
<evidence type="ECO:0000256" key="3">
    <source>
        <dbReference type="ARBA" id="ARBA00023125"/>
    </source>
</evidence>
<evidence type="ECO:0000313" key="6">
    <source>
        <dbReference type="EMBL" id="MCQ4924284.1"/>
    </source>
</evidence>
<dbReference type="InterPro" id="IPR045076">
    <property type="entry name" value="MutS"/>
</dbReference>
<keyword evidence="2" id="KW-0067">ATP-binding</keyword>
<dbReference type="EMBL" id="JANGAC010000011">
    <property type="protein sequence ID" value="MCQ4924284.1"/>
    <property type="molecule type" value="Genomic_DNA"/>
</dbReference>
<keyword evidence="7" id="KW-1185">Reference proteome</keyword>
<dbReference type="Gene3D" id="3.40.50.300">
    <property type="entry name" value="P-loop containing nucleotide triphosphate hydrolases"/>
    <property type="match status" value="1"/>
</dbReference>
<keyword evidence="4" id="KW-0472">Membrane</keyword>
<keyword evidence="4" id="KW-0812">Transmembrane</keyword>
<dbReference type="Pfam" id="PF00488">
    <property type="entry name" value="MutS_V"/>
    <property type="match status" value="1"/>
</dbReference>
<dbReference type="CDD" id="cd03283">
    <property type="entry name" value="ABC_MutS-like"/>
    <property type="match status" value="1"/>
</dbReference>
<keyword evidence="1" id="KW-0547">Nucleotide-binding</keyword>
<sequence>MIKNKFMIRIQKQNENIKKYSSISNSISIARFMVFIGIILLTYIIIKINYKSIYVIIDFILAILFICLIIYHNIIKDKLNFSKEIININNRYLARIDGNWIDFNDIGEEFINKEHKYSFDLDIVGKKSLFQFVNIANTWNGRRTLARDLLETRYNKTEIYLRQEAIKELSSKLDFCQELEYLGSKHKKELLDPENLIKYAESKEIMIKSQRVRELIHFLPIIVIPLSVAIIIFKMKRIYILIPLLILLQFLLWMIRFSTMNNILKPVGTFKRNLETYMDILKLLEKENFESKKLNSIKEILFNGEYSSILAIKELDKITERINLRYNNALIYLVFNGLFLWDYECVFLLENWKNKYGLEVKKWIEAIGEVESLISLSVLMQIDEGVSFPTIDNSNLRISGEALGHPLISNNERVLNNIKIDDSILIITGSNMSGKTTFLRTIGINLVLAYSGGPVYASKMLCPILEIFTSMRVTDDLKNGISTFYAELLRIKDIINYANKNNNIIFLIDEIFRGTNSKDRILGAKNVIGNLNKLGVVGAITTHDLELCILDKYNRIKNYHFSEQYKDNKIHFDYKIKQGKSTSTNAKYLMESVGIEILDD</sequence>
<dbReference type="SMART" id="SM00534">
    <property type="entry name" value="MUTSac"/>
    <property type="match status" value="1"/>
</dbReference>
<evidence type="ECO:0000256" key="1">
    <source>
        <dbReference type="ARBA" id="ARBA00022741"/>
    </source>
</evidence>
<feature type="domain" description="DNA mismatch repair proteins mutS family" evidence="5">
    <location>
        <begin position="422"/>
        <end position="599"/>
    </location>
</feature>
<dbReference type="Proteomes" id="UP001524478">
    <property type="component" value="Unassembled WGS sequence"/>
</dbReference>
<feature type="transmembrane region" description="Helical" evidence="4">
    <location>
        <begin position="215"/>
        <end position="232"/>
    </location>
</feature>
<feature type="transmembrane region" description="Helical" evidence="4">
    <location>
        <begin position="52"/>
        <end position="71"/>
    </location>
</feature>
<feature type="transmembrane region" description="Helical" evidence="4">
    <location>
        <begin position="28"/>
        <end position="46"/>
    </location>
</feature>
<name>A0ABT1SCW7_9FIRM</name>
<gene>
    <name evidence="6" type="ORF">NE686_14370</name>
</gene>
<feature type="transmembrane region" description="Helical" evidence="4">
    <location>
        <begin position="238"/>
        <end position="255"/>
    </location>
</feature>
<dbReference type="SUPFAM" id="SSF52540">
    <property type="entry name" value="P-loop containing nucleoside triphosphate hydrolases"/>
    <property type="match status" value="1"/>
</dbReference>
<dbReference type="RefSeq" id="WP_256312052.1">
    <property type="nucleotide sequence ID" value="NZ_JANGAC010000011.1"/>
</dbReference>
<keyword evidence="3" id="KW-0238">DNA-binding</keyword>
<evidence type="ECO:0000256" key="4">
    <source>
        <dbReference type="SAM" id="Phobius"/>
    </source>
</evidence>
<accession>A0ABT1SCW7</accession>
<evidence type="ECO:0000256" key="2">
    <source>
        <dbReference type="ARBA" id="ARBA00022840"/>
    </source>
</evidence>
<dbReference type="SUPFAM" id="SSF48334">
    <property type="entry name" value="DNA repair protein MutS, domain III"/>
    <property type="match status" value="1"/>
</dbReference>